<evidence type="ECO:0000256" key="1">
    <source>
        <dbReference type="ARBA" id="ARBA00005791"/>
    </source>
</evidence>
<dbReference type="Proteomes" id="UP000321805">
    <property type="component" value="Chromosome"/>
</dbReference>
<keyword evidence="7" id="KW-0812">Transmembrane</keyword>
<dbReference type="GO" id="GO:0016491">
    <property type="term" value="F:oxidoreductase activity"/>
    <property type="evidence" value="ECO:0007669"/>
    <property type="project" value="UniProtKB-KW"/>
</dbReference>
<dbReference type="OrthoDB" id="117402at2"/>
<dbReference type="InterPro" id="IPR013766">
    <property type="entry name" value="Thioredoxin_domain"/>
</dbReference>
<dbReference type="RefSeq" id="WP_146917078.1">
    <property type="nucleotide sequence ID" value="NZ_CP042430.1"/>
</dbReference>
<evidence type="ECO:0000256" key="7">
    <source>
        <dbReference type="SAM" id="Phobius"/>
    </source>
</evidence>
<sequence length="267" mass="27240">MPQQPSQPTKRERRDEARAERLRREQAASAAQARRKRLGILGGLVAVAAVVVVVAVLVSSGGGEKNASSGGALTGVAATQALIGGIPQSGITLGNARAAVTIVEFADPQCPFCKEYTLNEMPALVQKYVRTGKAKMELRMLTFIGPDSVTAGRVLLAAGQQGKLWNAADLLYRNQGKENSGYVTDAFLDKVLKGAGADPAAAVSAAAGSAVTADLGAAKTLASRYGVSATPTILVGPTNGTLKADSEQTPTAAGIGKLVDAALAQGT</sequence>
<keyword evidence="4" id="KW-1015">Disulfide bond</keyword>
<feature type="region of interest" description="Disordered" evidence="6">
    <location>
        <begin position="1"/>
        <end position="20"/>
    </location>
</feature>
<protein>
    <recommendedName>
        <fullName evidence="8">Thioredoxin domain-containing protein</fullName>
    </recommendedName>
</protein>
<dbReference type="PANTHER" id="PTHR13887">
    <property type="entry name" value="GLUTATHIONE S-TRANSFERASE KAPPA"/>
    <property type="match status" value="1"/>
</dbReference>
<keyword evidence="5" id="KW-0676">Redox-active center</keyword>
<dbReference type="PROSITE" id="PS51352">
    <property type="entry name" value="THIOREDOXIN_2"/>
    <property type="match status" value="1"/>
</dbReference>
<dbReference type="EMBL" id="CP042430">
    <property type="protein sequence ID" value="QEC47094.1"/>
    <property type="molecule type" value="Genomic_DNA"/>
</dbReference>
<gene>
    <name evidence="9" type="ORF">FSW04_05490</name>
</gene>
<dbReference type="Gene3D" id="3.40.30.10">
    <property type="entry name" value="Glutaredoxin"/>
    <property type="match status" value="1"/>
</dbReference>
<keyword evidence="7" id="KW-1133">Transmembrane helix</keyword>
<evidence type="ECO:0000313" key="9">
    <source>
        <dbReference type="EMBL" id="QEC47094.1"/>
    </source>
</evidence>
<proteinExistence type="inferred from homology"/>
<reference evidence="9 10" key="1">
    <citation type="journal article" date="2018" name="J. Microbiol.">
        <title>Baekduia soli gen. nov., sp. nov., a novel bacterium isolated from the soil of Baekdu Mountain and proposal of a novel family name, Baekduiaceae fam. nov.</title>
        <authorList>
            <person name="An D.S."/>
            <person name="Siddiqi M.Z."/>
            <person name="Kim K.H."/>
            <person name="Yu H.S."/>
            <person name="Im W.T."/>
        </authorList>
    </citation>
    <scope>NUCLEOTIDE SEQUENCE [LARGE SCALE GENOMIC DNA]</scope>
    <source>
        <strain evidence="9 10">BR7-21</strain>
    </source>
</reference>
<evidence type="ECO:0000256" key="3">
    <source>
        <dbReference type="ARBA" id="ARBA00023002"/>
    </source>
</evidence>
<evidence type="ECO:0000313" key="10">
    <source>
        <dbReference type="Proteomes" id="UP000321805"/>
    </source>
</evidence>
<dbReference type="InterPro" id="IPR012336">
    <property type="entry name" value="Thioredoxin-like_fold"/>
</dbReference>
<evidence type="ECO:0000259" key="8">
    <source>
        <dbReference type="PROSITE" id="PS51352"/>
    </source>
</evidence>
<name>A0A5B8U219_9ACTN</name>
<dbReference type="AlphaFoldDB" id="A0A5B8U219"/>
<keyword evidence="3" id="KW-0560">Oxidoreductase</keyword>
<dbReference type="InterPro" id="IPR036249">
    <property type="entry name" value="Thioredoxin-like_sf"/>
</dbReference>
<evidence type="ECO:0000256" key="4">
    <source>
        <dbReference type="ARBA" id="ARBA00023157"/>
    </source>
</evidence>
<keyword evidence="2" id="KW-0732">Signal</keyword>
<keyword evidence="10" id="KW-1185">Reference proteome</keyword>
<comment type="similarity">
    <text evidence="1">Belongs to the thioredoxin family. DsbA subfamily.</text>
</comment>
<accession>A0A5B8U219</accession>
<dbReference type="PANTHER" id="PTHR13887:SF14">
    <property type="entry name" value="DISULFIDE BOND FORMATION PROTEIN D"/>
    <property type="match status" value="1"/>
</dbReference>
<feature type="transmembrane region" description="Helical" evidence="7">
    <location>
        <begin position="38"/>
        <end position="58"/>
    </location>
</feature>
<keyword evidence="7" id="KW-0472">Membrane</keyword>
<dbReference type="SUPFAM" id="SSF52833">
    <property type="entry name" value="Thioredoxin-like"/>
    <property type="match status" value="1"/>
</dbReference>
<evidence type="ECO:0000256" key="2">
    <source>
        <dbReference type="ARBA" id="ARBA00022729"/>
    </source>
</evidence>
<organism evidence="9 10">
    <name type="scientific">Baekduia soli</name>
    <dbReference type="NCBI Taxonomy" id="496014"/>
    <lineage>
        <taxon>Bacteria</taxon>
        <taxon>Bacillati</taxon>
        <taxon>Actinomycetota</taxon>
        <taxon>Thermoleophilia</taxon>
        <taxon>Solirubrobacterales</taxon>
        <taxon>Baekduiaceae</taxon>
        <taxon>Baekduia</taxon>
    </lineage>
</organism>
<feature type="compositionally biased region" description="Basic and acidic residues" evidence="6">
    <location>
        <begin position="9"/>
        <end position="20"/>
    </location>
</feature>
<evidence type="ECO:0000256" key="6">
    <source>
        <dbReference type="SAM" id="MobiDB-lite"/>
    </source>
</evidence>
<dbReference type="KEGG" id="bsol:FSW04_05490"/>
<feature type="domain" description="Thioredoxin" evidence="8">
    <location>
        <begin position="67"/>
        <end position="264"/>
    </location>
</feature>
<evidence type="ECO:0000256" key="5">
    <source>
        <dbReference type="ARBA" id="ARBA00023284"/>
    </source>
</evidence>
<dbReference type="Pfam" id="PF13462">
    <property type="entry name" value="Thioredoxin_4"/>
    <property type="match status" value="1"/>
</dbReference>